<accession>A0A926USW6</accession>
<organism evidence="2 3">
    <name type="scientific">Pseudanabaena cinerea FACHB-1277</name>
    <dbReference type="NCBI Taxonomy" id="2949581"/>
    <lineage>
        <taxon>Bacteria</taxon>
        <taxon>Bacillati</taxon>
        <taxon>Cyanobacteriota</taxon>
        <taxon>Cyanophyceae</taxon>
        <taxon>Pseudanabaenales</taxon>
        <taxon>Pseudanabaenaceae</taxon>
        <taxon>Pseudanabaena</taxon>
        <taxon>Pseudanabaena cinerea</taxon>
    </lineage>
</organism>
<dbReference type="InterPro" id="IPR008984">
    <property type="entry name" value="SMAD_FHA_dom_sf"/>
</dbReference>
<dbReference type="InterPro" id="IPR000253">
    <property type="entry name" value="FHA_dom"/>
</dbReference>
<sequence>MDKKARDESEISVSLSSDPTLIVTDNSGTRKVALTQDKYTIGRDEDNAIRLDSDFVSRHHAYVIRVQSLKSPSMFRIIDGSTSGKLSKNGLVVNAMQSVRSHDLNDGDIVTFAPEVHILYLAPR</sequence>
<evidence type="ECO:0000313" key="2">
    <source>
        <dbReference type="EMBL" id="MBD2150203.1"/>
    </source>
</evidence>
<protein>
    <submittedName>
        <fullName evidence="2">FHA domain-containing protein</fullName>
    </submittedName>
</protein>
<evidence type="ECO:0000313" key="3">
    <source>
        <dbReference type="Proteomes" id="UP000631421"/>
    </source>
</evidence>
<reference evidence="2" key="2">
    <citation type="submission" date="2020-08" db="EMBL/GenBank/DDBJ databases">
        <authorList>
            <person name="Chen M."/>
            <person name="Teng W."/>
            <person name="Zhao L."/>
            <person name="Hu C."/>
            <person name="Zhou Y."/>
            <person name="Han B."/>
            <person name="Song L."/>
            <person name="Shu W."/>
        </authorList>
    </citation>
    <scope>NUCLEOTIDE SEQUENCE</scope>
    <source>
        <strain evidence="2">FACHB-1277</strain>
    </source>
</reference>
<dbReference type="SUPFAM" id="SSF49879">
    <property type="entry name" value="SMAD/FHA domain"/>
    <property type="match status" value="1"/>
</dbReference>
<dbReference type="EMBL" id="JACJPY010000021">
    <property type="protein sequence ID" value="MBD2150203.1"/>
    <property type="molecule type" value="Genomic_DNA"/>
</dbReference>
<dbReference type="SMART" id="SM00240">
    <property type="entry name" value="FHA"/>
    <property type="match status" value="1"/>
</dbReference>
<keyword evidence="3" id="KW-1185">Reference proteome</keyword>
<evidence type="ECO:0000259" key="1">
    <source>
        <dbReference type="PROSITE" id="PS50006"/>
    </source>
</evidence>
<comment type="caution">
    <text evidence="2">The sequence shown here is derived from an EMBL/GenBank/DDBJ whole genome shotgun (WGS) entry which is preliminary data.</text>
</comment>
<feature type="domain" description="FHA" evidence="1">
    <location>
        <begin position="39"/>
        <end position="98"/>
    </location>
</feature>
<proteinExistence type="predicted"/>
<dbReference type="Pfam" id="PF00498">
    <property type="entry name" value="FHA"/>
    <property type="match status" value="1"/>
</dbReference>
<gene>
    <name evidence="2" type="ORF">H6F44_08745</name>
</gene>
<dbReference type="AlphaFoldDB" id="A0A926USW6"/>
<dbReference type="PROSITE" id="PS50006">
    <property type="entry name" value="FHA_DOMAIN"/>
    <property type="match status" value="1"/>
</dbReference>
<dbReference type="Gene3D" id="2.60.200.20">
    <property type="match status" value="1"/>
</dbReference>
<dbReference type="Proteomes" id="UP000631421">
    <property type="component" value="Unassembled WGS sequence"/>
</dbReference>
<reference evidence="2" key="1">
    <citation type="journal article" date="2015" name="ISME J.">
        <title>Draft Genome Sequence of Streptomyces incarnatus NRRL8089, which Produces the Nucleoside Antibiotic Sinefungin.</title>
        <authorList>
            <person name="Oshima K."/>
            <person name="Hattori M."/>
            <person name="Shimizu H."/>
            <person name="Fukuda K."/>
            <person name="Nemoto M."/>
            <person name="Inagaki K."/>
            <person name="Tamura T."/>
        </authorList>
    </citation>
    <scope>NUCLEOTIDE SEQUENCE</scope>
    <source>
        <strain evidence="2">FACHB-1277</strain>
    </source>
</reference>
<name>A0A926USW6_9CYAN</name>